<dbReference type="Gene3D" id="3.40.640.10">
    <property type="entry name" value="Type I PLP-dependent aspartate aminotransferase-like (Major domain)"/>
    <property type="match status" value="1"/>
</dbReference>
<sequence>MYEIGNEEVQAIQRIISQRKLFRYFKNSECSIFEKNYSKFLSIKHTALASSGTAALTAALVGLKIGPGDEVIVPAHTYM</sequence>
<dbReference type="InterPro" id="IPR000653">
    <property type="entry name" value="DegT/StrS_aminotransferase"/>
</dbReference>
<protein>
    <recommendedName>
        <fullName evidence="2">DegT/DnrJ/EryC1/StrS aminotransferase family protein</fullName>
    </recommendedName>
</protein>
<dbReference type="SUPFAM" id="SSF53383">
    <property type="entry name" value="PLP-dependent transferases"/>
    <property type="match status" value="1"/>
</dbReference>
<gene>
    <name evidence="1" type="ORF">METZ01_LOCUS342455</name>
</gene>
<evidence type="ECO:0008006" key="2">
    <source>
        <dbReference type="Google" id="ProtNLM"/>
    </source>
</evidence>
<dbReference type="InterPro" id="IPR015424">
    <property type="entry name" value="PyrdxlP-dep_Trfase"/>
</dbReference>
<evidence type="ECO:0000313" key="1">
    <source>
        <dbReference type="EMBL" id="SVC89601.1"/>
    </source>
</evidence>
<name>A0A382QZ47_9ZZZZ</name>
<dbReference type="Pfam" id="PF01041">
    <property type="entry name" value="DegT_DnrJ_EryC1"/>
    <property type="match status" value="1"/>
</dbReference>
<dbReference type="EMBL" id="UINC01117280">
    <property type="protein sequence ID" value="SVC89601.1"/>
    <property type="molecule type" value="Genomic_DNA"/>
</dbReference>
<dbReference type="InterPro" id="IPR015421">
    <property type="entry name" value="PyrdxlP-dep_Trfase_major"/>
</dbReference>
<proteinExistence type="predicted"/>
<reference evidence="1" key="1">
    <citation type="submission" date="2018-05" db="EMBL/GenBank/DDBJ databases">
        <authorList>
            <person name="Lanie J.A."/>
            <person name="Ng W.-L."/>
            <person name="Kazmierczak K.M."/>
            <person name="Andrzejewski T.M."/>
            <person name="Davidsen T.M."/>
            <person name="Wayne K.J."/>
            <person name="Tettelin H."/>
            <person name="Glass J.I."/>
            <person name="Rusch D."/>
            <person name="Podicherti R."/>
            <person name="Tsui H.-C.T."/>
            <person name="Winkler M.E."/>
        </authorList>
    </citation>
    <scope>NUCLEOTIDE SEQUENCE</scope>
</reference>
<accession>A0A382QZ47</accession>
<organism evidence="1">
    <name type="scientific">marine metagenome</name>
    <dbReference type="NCBI Taxonomy" id="408172"/>
    <lineage>
        <taxon>unclassified sequences</taxon>
        <taxon>metagenomes</taxon>
        <taxon>ecological metagenomes</taxon>
    </lineage>
</organism>
<feature type="non-terminal residue" evidence="1">
    <location>
        <position position="79"/>
    </location>
</feature>
<dbReference type="AlphaFoldDB" id="A0A382QZ47"/>